<feature type="compositionally biased region" description="Low complexity" evidence="1">
    <location>
        <begin position="460"/>
        <end position="471"/>
    </location>
</feature>
<evidence type="ECO:0000313" key="4">
    <source>
        <dbReference type="Proteomes" id="UP001274896"/>
    </source>
</evidence>
<dbReference type="Proteomes" id="UP001274896">
    <property type="component" value="Unassembled WGS sequence"/>
</dbReference>
<feature type="region of interest" description="Disordered" evidence="1">
    <location>
        <begin position="456"/>
        <end position="478"/>
    </location>
</feature>
<feature type="non-terminal residue" evidence="3">
    <location>
        <position position="1446"/>
    </location>
</feature>
<dbReference type="SUPFAM" id="SSF56672">
    <property type="entry name" value="DNA/RNA polymerases"/>
    <property type="match status" value="1"/>
</dbReference>
<organism evidence="3 4">
    <name type="scientific">Hemibagrus guttatus</name>
    <dbReference type="NCBI Taxonomy" id="175788"/>
    <lineage>
        <taxon>Eukaryota</taxon>
        <taxon>Metazoa</taxon>
        <taxon>Chordata</taxon>
        <taxon>Craniata</taxon>
        <taxon>Vertebrata</taxon>
        <taxon>Euteleostomi</taxon>
        <taxon>Actinopterygii</taxon>
        <taxon>Neopterygii</taxon>
        <taxon>Teleostei</taxon>
        <taxon>Ostariophysi</taxon>
        <taxon>Siluriformes</taxon>
        <taxon>Bagridae</taxon>
        <taxon>Hemibagrus</taxon>
    </lineage>
</organism>
<dbReference type="Pfam" id="PF18701">
    <property type="entry name" value="DUF5641"/>
    <property type="match status" value="1"/>
</dbReference>
<dbReference type="SUPFAM" id="SSF53098">
    <property type="entry name" value="Ribonuclease H-like"/>
    <property type="match status" value="1"/>
</dbReference>
<dbReference type="GO" id="GO:0006259">
    <property type="term" value="P:DNA metabolic process"/>
    <property type="evidence" value="ECO:0007669"/>
    <property type="project" value="UniProtKB-ARBA"/>
</dbReference>
<dbReference type="InterPro" id="IPR043502">
    <property type="entry name" value="DNA/RNA_pol_sf"/>
</dbReference>
<dbReference type="Pfam" id="PF05380">
    <property type="entry name" value="Peptidase_A17"/>
    <property type="match status" value="1"/>
</dbReference>
<evidence type="ECO:0000313" key="3">
    <source>
        <dbReference type="EMBL" id="KAK3505910.1"/>
    </source>
</evidence>
<evidence type="ECO:0000259" key="2">
    <source>
        <dbReference type="Pfam" id="PF18701"/>
    </source>
</evidence>
<dbReference type="PANTHER" id="PTHR47331">
    <property type="entry name" value="PHD-TYPE DOMAIN-CONTAINING PROTEIN"/>
    <property type="match status" value="1"/>
</dbReference>
<accession>A0AAE0PQ19</accession>
<protein>
    <recommendedName>
        <fullName evidence="2">DUF5641 domain-containing protein</fullName>
    </recommendedName>
</protein>
<keyword evidence="4" id="KW-1185">Reference proteome</keyword>
<comment type="caution">
    <text evidence="3">The sequence shown here is derived from an EMBL/GenBank/DDBJ whole genome shotgun (WGS) entry which is preliminary data.</text>
</comment>
<dbReference type="Gene3D" id="3.30.420.10">
    <property type="entry name" value="Ribonuclease H-like superfamily/Ribonuclease H"/>
    <property type="match status" value="1"/>
</dbReference>
<sequence length="1446" mass="163195">MIKNQQYMMAEKVTEIEEVTERSQALETRSIASASTNRSRSSSVSFVAAKARAKLEAAWAKAEFLKKESEILIEKAQLKVMEARMEASLSALKHESEVAAALAEAKVLEAAAESELGERISDVREISDRTRDYVMHQSQLELSPPVGDEPYQTPLEPIVHMLKPETPHRGHRLTAWDVRDSYNKPDTESIMQQPQRSVQIPSHKFQAPPFTSSPCKTTPQPSFNNDTNVSEIARYLARRELVNSGLFKFDDRPENYWAWKSSFANAIGLYLSATEQLDLLSKWLGEQSSHYVRRIRDVQTGNPDTGLRKAWERLEDCYGSPEIIEKSLFDRIDSFPKISNKDAKKLRELGDLLQEVESAKHEGYLPGLTYLDTARGVAPIVDKLPYSLQEKWMAQGSQYKTVHQVAFPPFSFFCDFICREARTRNDPSFALASGINSVLKLEQPVKRQMKSPVYAHKTEVSSGTVSQTSSSNCESDDVDKTCPIHKKECSSDAHVAALHPGLPPLTLSEHGGEGEIDRPQPAVTSKCTEVCGYGKNSRSCSKICLAKVYPASLPEEVIKLYVILDDQSNRSLARTKFFDLLHVKGESSTDTLRTCAGVTETAGRRATGFVIESLDGATKVKLPTLIECNNMPDDRAEIPTPDAARWHTHLKPIANCIPPLDPEAQILLLLGRDILQVHKVREQRNGPNNAPYAQRLDLGWVVVGDVCLGSVHRSAALSTYLTHVLDNGRPSLLSPCPNKLSIKEKFDIKPLPEVSLACDDFIFDDYVIGDTIFERSKDDNKIGLSIEDRHFLDIMDREMFMDESNSWVAPLPFRTPRQRLPNNRDQALTRLSSLLRTLKKKPEMKSHFVTFMQNIFDRDHAEVAPPLREGQECWYLPIFGVYHPQKPGQIRVVFDSSTQKQGISLNDVLLSGPDLNNSLLGVLLRFRRELVAVTADIEQMFHSFIVKDEDRDFLRFLCFKENDTSKEIIEYHMRVHVFGNSPSPAVAIYGLRRAAAYDEKGYGSDAKRFVEREFYIDDGLLSTPTAAEAIDLLTRTKEMLATSNLRLHKFASNSKEVMDAFPIEDHAKGLKDLNLEVDPTPIQRSLGLSWNVKRDVFTFHVTDIKKPFTRRGILATVNSLFDPLGFVAPIIIEGKFLLRELSGPTFLLQVHQNLPLEEEFDLIGPELDVETYKSSDDTERTCRSWHYCAKPHTVKELLQAEEVVIKSVQRRAYQEELTCIAKGIDIPRFFALRGPAKQIRSDCGTNFVGACKELEIVLTDSQQPSVKRYLGGEGCSWVFNPPHASHMGGAWERMIGVSRRILDSMLQQISPSCLTHEVLSTLMAEVIGIVNSRPLVPISPDPDSPFLLTPAMLLTQKGHSVLSPPGDFKETDLHRQQWRQVQLLANTFWSRWRHEYLATLQSRSKWQREQRNLREGDVVLLKDAQAKRNEWPMALVTKIFTSSDGK</sequence>
<dbReference type="InterPro" id="IPR036397">
    <property type="entry name" value="RNaseH_sf"/>
</dbReference>
<dbReference type="InterPro" id="IPR040676">
    <property type="entry name" value="DUF5641"/>
</dbReference>
<feature type="domain" description="DUF5641" evidence="2">
    <location>
        <begin position="1377"/>
        <end position="1445"/>
    </location>
</feature>
<dbReference type="PANTHER" id="PTHR47331:SF6">
    <property type="entry name" value="DOUBLECORTIN DOMAIN-CONTAINING PROTEIN"/>
    <property type="match status" value="1"/>
</dbReference>
<reference evidence="3" key="1">
    <citation type="submission" date="2023-06" db="EMBL/GenBank/DDBJ databases">
        <title>Male Hemibagrus guttatus genome.</title>
        <authorList>
            <person name="Bian C."/>
        </authorList>
    </citation>
    <scope>NUCLEOTIDE SEQUENCE</scope>
    <source>
        <strain evidence="3">Male_cb2023</strain>
        <tissue evidence="3">Muscle</tissue>
    </source>
</reference>
<name>A0AAE0PQ19_9TELE</name>
<dbReference type="GO" id="GO:0003676">
    <property type="term" value="F:nucleic acid binding"/>
    <property type="evidence" value="ECO:0007669"/>
    <property type="project" value="InterPro"/>
</dbReference>
<proteinExistence type="predicted"/>
<gene>
    <name evidence="3" type="ORF">QTP70_003616</name>
</gene>
<dbReference type="CDD" id="cd01644">
    <property type="entry name" value="RT_pepA17"/>
    <property type="match status" value="1"/>
</dbReference>
<dbReference type="InterPro" id="IPR012337">
    <property type="entry name" value="RNaseH-like_sf"/>
</dbReference>
<dbReference type="InterPro" id="IPR008042">
    <property type="entry name" value="Retrotrans_Pao"/>
</dbReference>
<evidence type="ECO:0000256" key="1">
    <source>
        <dbReference type="SAM" id="MobiDB-lite"/>
    </source>
</evidence>
<dbReference type="EMBL" id="JAUCMX010000416">
    <property type="protein sequence ID" value="KAK3505910.1"/>
    <property type="molecule type" value="Genomic_DNA"/>
</dbReference>